<keyword evidence="1" id="KW-1133">Transmembrane helix</keyword>
<feature type="transmembrane region" description="Helical" evidence="1">
    <location>
        <begin position="47"/>
        <end position="69"/>
    </location>
</feature>
<gene>
    <name evidence="2" type="ORF">H9659_07730</name>
</gene>
<dbReference type="RefSeq" id="WP_191689358.1">
    <property type="nucleotide sequence ID" value="NZ_JACSQY010000004.1"/>
</dbReference>
<evidence type="ECO:0000256" key="1">
    <source>
        <dbReference type="SAM" id="Phobius"/>
    </source>
</evidence>
<dbReference type="InterPro" id="IPR017259">
    <property type="entry name" value="UCP037672"/>
</dbReference>
<name>A0ABR8PJ88_9BACL</name>
<proteinExistence type="predicted"/>
<dbReference type="Pfam" id="PF12650">
    <property type="entry name" value="DUF3784"/>
    <property type="match status" value="1"/>
</dbReference>
<dbReference type="EMBL" id="JACSQY010000004">
    <property type="protein sequence ID" value="MBD7908215.1"/>
    <property type="molecule type" value="Genomic_DNA"/>
</dbReference>
<feature type="transmembrane region" description="Helical" evidence="1">
    <location>
        <begin position="75"/>
        <end position="96"/>
    </location>
</feature>
<evidence type="ECO:0000313" key="3">
    <source>
        <dbReference type="Proteomes" id="UP000659496"/>
    </source>
</evidence>
<keyword evidence="1" id="KW-0812">Transmembrane</keyword>
<protein>
    <submittedName>
        <fullName evidence="2">DUF3784 domain-containing protein</fullName>
    </submittedName>
</protein>
<keyword evidence="3" id="KW-1185">Reference proteome</keyword>
<reference evidence="2 3" key="1">
    <citation type="submission" date="2020-08" db="EMBL/GenBank/DDBJ databases">
        <title>A Genomic Blueprint of the Chicken Gut Microbiome.</title>
        <authorList>
            <person name="Gilroy R."/>
            <person name="Ravi A."/>
            <person name="Getino M."/>
            <person name="Pursley I."/>
            <person name="Horton D.L."/>
            <person name="Alikhan N.-F."/>
            <person name="Baker D."/>
            <person name="Gharbi K."/>
            <person name="Hall N."/>
            <person name="Watson M."/>
            <person name="Adriaenssens E.M."/>
            <person name="Foster-Nyarko E."/>
            <person name="Jarju S."/>
            <person name="Secka A."/>
            <person name="Antonio M."/>
            <person name="Oren A."/>
            <person name="Chaudhuri R."/>
            <person name="La Ragione R.M."/>
            <person name="Hildebrand F."/>
            <person name="Pallen M.J."/>
        </authorList>
    </citation>
    <scope>NUCLEOTIDE SEQUENCE [LARGE SCALE GENOMIC DNA]</scope>
    <source>
        <strain evidence="2 3">Sa3CUA8</strain>
    </source>
</reference>
<keyword evidence="1" id="KW-0472">Membrane</keyword>
<feature type="transmembrane region" description="Helical" evidence="1">
    <location>
        <begin position="6"/>
        <end position="24"/>
    </location>
</feature>
<organism evidence="2 3">
    <name type="scientific">Sporosarcina gallistercoris</name>
    <dbReference type="NCBI Taxonomy" id="2762245"/>
    <lineage>
        <taxon>Bacteria</taxon>
        <taxon>Bacillati</taxon>
        <taxon>Bacillota</taxon>
        <taxon>Bacilli</taxon>
        <taxon>Bacillales</taxon>
        <taxon>Caryophanaceae</taxon>
        <taxon>Sporosarcina</taxon>
    </lineage>
</organism>
<accession>A0ABR8PJ88</accession>
<comment type="caution">
    <text evidence="2">The sequence shown here is derived from an EMBL/GenBank/DDBJ whole genome shotgun (WGS) entry which is preliminary data.</text>
</comment>
<evidence type="ECO:0000313" key="2">
    <source>
        <dbReference type="EMBL" id="MBD7908215.1"/>
    </source>
</evidence>
<sequence>MNIGPMIACFFTSTLLFLFSYLIWKKRDFTLIAGFNESTFKGDKNKLANAIGFFLMVSGGLILILPIGIRVAGLVTARVFSILIVLGMILLVFRIYKLSK</sequence>
<dbReference type="Proteomes" id="UP000659496">
    <property type="component" value="Unassembled WGS sequence"/>
</dbReference>